<dbReference type="EMBL" id="CM008054">
    <property type="protein sequence ID" value="PVH31720.1"/>
    <property type="molecule type" value="Genomic_DNA"/>
</dbReference>
<evidence type="ECO:0000259" key="1">
    <source>
        <dbReference type="Pfam" id="PF03478"/>
    </source>
</evidence>
<gene>
    <name evidence="2" type="ORF">PAHAL_9G220100</name>
</gene>
<organism evidence="2">
    <name type="scientific">Panicum hallii</name>
    <dbReference type="NCBI Taxonomy" id="206008"/>
    <lineage>
        <taxon>Eukaryota</taxon>
        <taxon>Viridiplantae</taxon>
        <taxon>Streptophyta</taxon>
        <taxon>Embryophyta</taxon>
        <taxon>Tracheophyta</taxon>
        <taxon>Spermatophyta</taxon>
        <taxon>Magnoliopsida</taxon>
        <taxon>Liliopsida</taxon>
        <taxon>Poales</taxon>
        <taxon>Poaceae</taxon>
        <taxon>PACMAD clade</taxon>
        <taxon>Panicoideae</taxon>
        <taxon>Panicodae</taxon>
        <taxon>Paniceae</taxon>
        <taxon>Panicinae</taxon>
        <taxon>Panicum</taxon>
        <taxon>Panicum sect. Panicum</taxon>
    </lineage>
</organism>
<name>A0A2T8I216_9POAL</name>
<dbReference type="InterPro" id="IPR005174">
    <property type="entry name" value="KIB1-4_b-propeller"/>
</dbReference>
<accession>A0A2T8I216</accession>
<proteinExistence type="predicted"/>
<protein>
    <recommendedName>
        <fullName evidence="1">KIB1-4 beta-propeller domain-containing protein</fullName>
    </recommendedName>
</protein>
<evidence type="ECO:0000313" key="2">
    <source>
        <dbReference type="EMBL" id="PVH31720.1"/>
    </source>
</evidence>
<dbReference type="PANTHER" id="PTHR36901:SF5">
    <property type="entry name" value="OS10G0520200 PROTEIN"/>
    <property type="match status" value="1"/>
</dbReference>
<dbReference type="Gene3D" id="1.20.1280.50">
    <property type="match status" value="1"/>
</dbReference>
<dbReference type="Proteomes" id="UP000243499">
    <property type="component" value="Chromosome 9"/>
</dbReference>
<feature type="domain" description="KIB1-4 beta-propeller" evidence="1">
    <location>
        <begin position="94"/>
        <end position="330"/>
    </location>
</feature>
<dbReference type="Pfam" id="PF03478">
    <property type="entry name" value="Beta-prop_KIB1-4"/>
    <property type="match status" value="1"/>
</dbReference>
<sequence>MRERDWASLERGLLHDVFTRLPVDADAASFRHVCRGWRAAAGPGAPVAGPWFALRSAADGRRAFVRPARRRRRVRPVRLDAAAAGGEKKAPACVRGASRGWLAVDDGGGLLLRDPVSRAEVPLPDFDDPDYKLTDIFLSDDPLVAAGRWTAFAFFKVNDITYTGHVLAFCRPGDAEWTRFDHQDTGPFYWGLEFFRGRAYVLIGVYRDKLAICDVDTRRLIVSPVSLQHLIEWGWDIQVCLVECGGDLLVVVVSHHEHTRSSYCVRRRRARRFVVRVVKVHFAGEGGAMPVAVSNVAHTRDYALFVAPHGHAFALPASGFPAVRRSCVYHFATKITTKSVSGMVITDLTDHNRNHHKPLRKLPFAGQWYPLSWLSPRCPSLDTTPARRRRWPHS</sequence>
<dbReference type="PANTHER" id="PTHR36901">
    <property type="entry name" value="F-BOX DOMAIN CONTAINING PROTEIN, EXPRESSED-RELATED"/>
    <property type="match status" value="1"/>
</dbReference>
<dbReference type="Gramene" id="PVH31720">
    <property type="protein sequence ID" value="PVH31720"/>
    <property type="gene ID" value="PAHAL_9G220100"/>
</dbReference>
<reference evidence="2" key="1">
    <citation type="submission" date="2018-04" db="EMBL/GenBank/DDBJ databases">
        <title>WGS assembly of Panicum hallii.</title>
        <authorList>
            <person name="Lovell J."/>
            <person name="Jenkins J."/>
            <person name="Lowry D."/>
            <person name="Mamidi S."/>
            <person name="Sreedasyam A."/>
            <person name="Weng X."/>
            <person name="Barry K."/>
            <person name="Bonette J."/>
            <person name="Campitelli B."/>
            <person name="Daum C."/>
            <person name="Gordon S."/>
            <person name="Gould B."/>
            <person name="Lipzen A."/>
            <person name="Macqueen A."/>
            <person name="Palacio-Mejia J."/>
            <person name="Plott C."/>
            <person name="Shakirov E."/>
            <person name="Shu S."/>
            <person name="Yoshinaga Y."/>
            <person name="Zane M."/>
            <person name="Rokhsar D."/>
            <person name="Grimwood J."/>
            <person name="Schmutz J."/>
            <person name="Juenger T."/>
        </authorList>
    </citation>
    <scope>NUCLEOTIDE SEQUENCE [LARGE SCALE GENOMIC DNA]</scope>
    <source>
        <strain evidence="2">FIL2</strain>
    </source>
</reference>
<dbReference type="AlphaFoldDB" id="A0A2T8I216"/>